<protein>
    <submittedName>
        <fullName evidence="2">DUF3142 domain-containing protein</fullName>
    </submittedName>
</protein>
<dbReference type="Proteomes" id="UP000526003">
    <property type="component" value="Unassembled WGS sequence"/>
</dbReference>
<sequence length="399" mass="43644">MSAIYLLRRALLFSLALLCGCQQSTAPPLDQQLYIWQRQWTTAHAEALAQSRADFSTLRVLALQTYPQGGWRRAQIDGALLQRDGRPLIAVVRLDGQLKHLDPVDTTARILQMIADWQALGLTLAGVEIDHDAGTARLPAYREFLLGVRQALPASLKLSITALPAWLDSPELAALLAAVDSSVLQVHAVSRPELGLFDPVQARHWAERWSRITRQPFYLALPAYGIALLPGEGGAPLVESEVPIERVGQRRELMADPQQLATLASQLRAEPPPHLAGLIWFRLPLKGDRRAWSLTTLGAVARGEQLHSRLALNLSNQQGLYDIVVSNDGNLDGTLPQRVTLAVSQCVAADGLNGYAVQQTPGQLSFSRLRDGRLPAGAERTLGWARCTHIDQGGSHVFP</sequence>
<evidence type="ECO:0000256" key="1">
    <source>
        <dbReference type="SAM" id="SignalP"/>
    </source>
</evidence>
<proteinExistence type="predicted"/>
<dbReference type="Pfam" id="PF11340">
    <property type="entry name" value="DUF3142"/>
    <property type="match status" value="1"/>
</dbReference>
<evidence type="ECO:0000313" key="2">
    <source>
        <dbReference type="EMBL" id="MBC2691957.1"/>
    </source>
</evidence>
<feature type="chain" id="PRO_5030574831" evidence="1">
    <location>
        <begin position="27"/>
        <end position="399"/>
    </location>
</feature>
<evidence type="ECO:0000313" key="3">
    <source>
        <dbReference type="Proteomes" id="UP000526003"/>
    </source>
</evidence>
<feature type="signal peptide" evidence="1">
    <location>
        <begin position="1"/>
        <end position="26"/>
    </location>
</feature>
<dbReference type="EMBL" id="JACMYG010000022">
    <property type="protein sequence ID" value="MBC2691957.1"/>
    <property type="molecule type" value="Genomic_DNA"/>
</dbReference>
<dbReference type="InterPro" id="IPR021488">
    <property type="entry name" value="DUF3142"/>
</dbReference>
<keyword evidence="3" id="KW-1185">Reference proteome</keyword>
<keyword evidence="1" id="KW-0732">Signal</keyword>
<comment type="caution">
    <text evidence="2">The sequence shown here is derived from an EMBL/GenBank/DDBJ whole genome shotgun (WGS) entry which is preliminary data.</text>
</comment>
<dbReference type="RefSeq" id="WP_182342904.1">
    <property type="nucleotide sequence ID" value="NZ_JACMYG010000022.1"/>
</dbReference>
<gene>
    <name evidence="2" type="ORF">H7995_19380</name>
</gene>
<accession>A0A7X1KZ12</accession>
<name>A0A7X1KZ12_9PSED</name>
<organism evidence="2 3">
    <name type="scientific">Pseudomonas kielensis</name>
    <dbReference type="NCBI Taxonomy" id="2762577"/>
    <lineage>
        <taxon>Bacteria</taxon>
        <taxon>Pseudomonadati</taxon>
        <taxon>Pseudomonadota</taxon>
        <taxon>Gammaproteobacteria</taxon>
        <taxon>Pseudomonadales</taxon>
        <taxon>Pseudomonadaceae</taxon>
        <taxon>Pseudomonas</taxon>
    </lineage>
</organism>
<reference evidence="2 3" key="1">
    <citation type="submission" date="2020-08" db="EMBL/GenBank/DDBJ databases">
        <title>Pseudomonas sp. nov.</title>
        <authorList>
            <person name="Gieschler S."/>
            <person name="Fiedler G."/>
            <person name="Brinks E."/>
            <person name="Boehnlein C."/>
            <person name="Franz C.M.A.P."/>
            <person name="Kabisch J."/>
        </authorList>
    </citation>
    <scope>NUCLEOTIDE SEQUENCE [LARGE SCALE GENOMIC DNA]</scope>
    <source>
        <strain evidence="2 3">MBT-1</strain>
    </source>
</reference>
<dbReference type="AlphaFoldDB" id="A0A7X1KZ12"/>